<evidence type="ECO:0000313" key="6">
    <source>
        <dbReference type="EMBL" id="XCJ73778.1"/>
    </source>
</evidence>
<dbReference type="InterPro" id="IPR036390">
    <property type="entry name" value="WH_DNA-bd_sf"/>
</dbReference>
<keyword evidence="1" id="KW-0663">Pyridoxal phosphate</keyword>
<organism evidence="6">
    <name type="scientific">Streptomyces tabacisoli</name>
    <dbReference type="NCBI Taxonomy" id="3156398"/>
    <lineage>
        <taxon>Bacteria</taxon>
        <taxon>Bacillati</taxon>
        <taxon>Actinomycetota</taxon>
        <taxon>Actinomycetes</taxon>
        <taxon>Kitasatosporales</taxon>
        <taxon>Streptomycetaceae</taxon>
        <taxon>Streptomyces</taxon>
    </lineage>
</organism>
<dbReference type="Pfam" id="PF00392">
    <property type="entry name" value="GntR"/>
    <property type="match status" value="1"/>
</dbReference>
<feature type="domain" description="HTH gntR-type" evidence="5">
    <location>
        <begin position="11"/>
        <end position="79"/>
    </location>
</feature>
<dbReference type="KEGG" id="stac:ABII15_29155"/>
<dbReference type="AlphaFoldDB" id="A0AAU8IYL8"/>
<dbReference type="RefSeq" id="WP_353945229.1">
    <property type="nucleotide sequence ID" value="NZ_CP159534.1"/>
</dbReference>
<dbReference type="PANTHER" id="PTHR46577:SF1">
    <property type="entry name" value="HTH-TYPE TRANSCRIPTIONAL REGULATORY PROTEIN GABR"/>
    <property type="match status" value="1"/>
</dbReference>
<reference evidence="6" key="1">
    <citation type="submission" date="2024-06" db="EMBL/GenBank/DDBJ databases">
        <title>Streptomyces sp. strain HUAS MG91 genome sequences.</title>
        <authorList>
            <person name="Mo P."/>
        </authorList>
    </citation>
    <scope>NUCLEOTIDE SEQUENCE</scope>
    <source>
        <strain evidence="6">HUAS MG91</strain>
    </source>
</reference>
<dbReference type="CDD" id="cd07377">
    <property type="entry name" value="WHTH_GntR"/>
    <property type="match status" value="1"/>
</dbReference>
<dbReference type="GO" id="GO:0003700">
    <property type="term" value="F:DNA-binding transcription factor activity"/>
    <property type="evidence" value="ECO:0007669"/>
    <property type="project" value="InterPro"/>
</dbReference>
<gene>
    <name evidence="6" type="ORF">ABII15_29155</name>
</gene>
<keyword evidence="2" id="KW-0805">Transcription regulation</keyword>
<sequence>MLVEIDAASTEKLGDQVAAQIRGHLVSGRLRVGDRLPAARELAGSLHISVHTVLSGYQTLAAEGLIELRRGRGAMVVRELDDGHSKLEALAREFTTLARSLGTDRDRALALIVRHWN</sequence>
<keyword evidence="4" id="KW-0804">Transcription</keyword>
<evidence type="ECO:0000256" key="3">
    <source>
        <dbReference type="ARBA" id="ARBA00023125"/>
    </source>
</evidence>
<dbReference type="InterPro" id="IPR051446">
    <property type="entry name" value="HTH_trans_reg/aminotransferase"/>
</dbReference>
<name>A0AAU8IYL8_9ACTN</name>
<proteinExistence type="predicted"/>
<evidence type="ECO:0000259" key="5">
    <source>
        <dbReference type="PROSITE" id="PS50949"/>
    </source>
</evidence>
<dbReference type="GO" id="GO:0003677">
    <property type="term" value="F:DNA binding"/>
    <property type="evidence" value="ECO:0007669"/>
    <property type="project" value="UniProtKB-KW"/>
</dbReference>
<dbReference type="PANTHER" id="PTHR46577">
    <property type="entry name" value="HTH-TYPE TRANSCRIPTIONAL REGULATORY PROTEIN GABR"/>
    <property type="match status" value="1"/>
</dbReference>
<evidence type="ECO:0000256" key="4">
    <source>
        <dbReference type="ARBA" id="ARBA00023163"/>
    </source>
</evidence>
<dbReference type="InterPro" id="IPR036388">
    <property type="entry name" value="WH-like_DNA-bd_sf"/>
</dbReference>
<dbReference type="Gene3D" id="1.10.10.10">
    <property type="entry name" value="Winged helix-like DNA-binding domain superfamily/Winged helix DNA-binding domain"/>
    <property type="match status" value="1"/>
</dbReference>
<keyword evidence="3" id="KW-0238">DNA-binding</keyword>
<dbReference type="PROSITE" id="PS50949">
    <property type="entry name" value="HTH_GNTR"/>
    <property type="match status" value="1"/>
</dbReference>
<dbReference type="SUPFAM" id="SSF46785">
    <property type="entry name" value="Winged helix' DNA-binding domain"/>
    <property type="match status" value="1"/>
</dbReference>
<dbReference type="EMBL" id="CP159534">
    <property type="protein sequence ID" value="XCJ73778.1"/>
    <property type="molecule type" value="Genomic_DNA"/>
</dbReference>
<dbReference type="SMART" id="SM00345">
    <property type="entry name" value="HTH_GNTR"/>
    <property type="match status" value="1"/>
</dbReference>
<evidence type="ECO:0000256" key="1">
    <source>
        <dbReference type="ARBA" id="ARBA00022898"/>
    </source>
</evidence>
<dbReference type="InterPro" id="IPR000524">
    <property type="entry name" value="Tscrpt_reg_HTH_GntR"/>
</dbReference>
<accession>A0AAU8IYL8</accession>
<protein>
    <submittedName>
        <fullName evidence="6">GntR family transcriptional regulator</fullName>
    </submittedName>
</protein>
<evidence type="ECO:0000256" key="2">
    <source>
        <dbReference type="ARBA" id="ARBA00023015"/>
    </source>
</evidence>